<dbReference type="STRING" id="135208.A0A4Z0ABQ7"/>
<proteinExistence type="predicted"/>
<dbReference type="EMBL" id="SFCI01000008">
    <property type="protein sequence ID" value="TFY83807.1"/>
    <property type="molecule type" value="Genomic_DNA"/>
</dbReference>
<accession>A0A4Z0ABQ7</accession>
<evidence type="ECO:0000256" key="1">
    <source>
        <dbReference type="SAM" id="Coils"/>
    </source>
</evidence>
<dbReference type="OrthoDB" id="3063971at2759"/>
<dbReference type="PANTHER" id="PTHR38926:SF5">
    <property type="entry name" value="F-BOX AND LEUCINE-RICH REPEAT PROTEIN 6"/>
    <property type="match status" value="1"/>
</dbReference>
<dbReference type="InterPro" id="IPR032675">
    <property type="entry name" value="LRR_dom_sf"/>
</dbReference>
<name>A0A4Z0ABQ7_9AGAM</name>
<dbReference type="InterPro" id="IPR001810">
    <property type="entry name" value="F-box_dom"/>
</dbReference>
<organism evidence="3 4">
    <name type="scientific">Hericium alpestre</name>
    <dbReference type="NCBI Taxonomy" id="135208"/>
    <lineage>
        <taxon>Eukaryota</taxon>
        <taxon>Fungi</taxon>
        <taxon>Dikarya</taxon>
        <taxon>Basidiomycota</taxon>
        <taxon>Agaricomycotina</taxon>
        <taxon>Agaricomycetes</taxon>
        <taxon>Russulales</taxon>
        <taxon>Hericiaceae</taxon>
        <taxon>Hericium</taxon>
    </lineage>
</organism>
<dbReference type="Gene3D" id="3.80.10.10">
    <property type="entry name" value="Ribonuclease Inhibitor"/>
    <property type="match status" value="1"/>
</dbReference>
<dbReference type="Gene3D" id="1.20.1280.50">
    <property type="match status" value="1"/>
</dbReference>
<keyword evidence="1" id="KW-0175">Coiled coil</keyword>
<dbReference type="Proteomes" id="UP000298061">
    <property type="component" value="Unassembled WGS sequence"/>
</dbReference>
<feature type="coiled-coil region" evidence="1">
    <location>
        <begin position="23"/>
        <end position="57"/>
    </location>
</feature>
<dbReference type="SUPFAM" id="SSF52047">
    <property type="entry name" value="RNI-like"/>
    <property type="match status" value="1"/>
</dbReference>
<sequence>MLSRHTLECEMLILSYDLSLEDIAAVHGEIEAHERTVEALESEIHDVLREANRLRSARQQHLDFIKRCKGMITLARRAPDEVLGQIFDQCAAAGWAKAPLVASHVCRKWRRAALAPRIWSRIHLNSDSLDPVGRTGFWLLRAAESDLYVTVDIRVLDPQLIRAMEMLIDRTAQWRTFNLHARFVQQTQEILGMCNRPAPQLREVTVYTLALALDGDENAEDLACLSETIQHAPHLRTVSTICNKFPVAVPNQIRELSMELVPFSTGPVAIMPVLTMLEKLLHLERLTLTVPSDFSEAIVFPAPDVPPAILRELRILIINAYPGFNAFLRHVDTRELCRLHLRSSDAPLNFPHEDTGSSLRQFIDQCSPPLELLELHDIDIPCGDFAHCFLNIPSLEELRLHETEIPNEAIALLNGPTGACPRLKRLDLRWCEQLSGRTLVDLVASKKPAAADAEAARLDPIEDITVINCALVKEGDVMALARMINCSVVARNLDDHCQAAVTTSGTGSG</sequence>
<reference evidence="3 4" key="1">
    <citation type="submission" date="2019-02" db="EMBL/GenBank/DDBJ databases">
        <title>Genome sequencing of the rare red list fungi Hericium alpestre (H. flagellum).</title>
        <authorList>
            <person name="Buettner E."/>
            <person name="Kellner H."/>
        </authorList>
    </citation>
    <scope>NUCLEOTIDE SEQUENCE [LARGE SCALE GENOMIC DNA]</scope>
    <source>
        <strain evidence="3 4">DSM 108284</strain>
    </source>
</reference>
<protein>
    <recommendedName>
        <fullName evidence="2">F-box domain-containing protein</fullName>
    </recommendedName>
</protein>
<feature type="domain" description="F-box" evidence="2">
    <location>
        <begin position="79"/>
        <end position="124"/>
    </location>
</feature>
<dbReference type="PANTHER" id="PTHR38926">
    <property type="entry name" value="F-BOX DOMAIN CONTAINING PROTEIN, EXPRESSED"/>
    <property type="match status" value="1"/>
</dbReference>
<evidence type="ECO:0000313" key="3">
    <source>
        <dbReference type="EMBL" id="TFY83807.1"/>
    </source>
</evidence>
<evidence type="ECO:0000313" key="4">
    <source>
        <dbReference type="Proteomes" id="UP000298061"/>
    </source>
</evidence>
<evidence type="ECO:0000259" key="2">
    <source>
        <dbReference type="Pfam" id="PF12937"/>
    </source>
</evidence>
<dbReference type="Pfam" id="PF12937">
    <property type="entry name" value="F-box-like"/>
    <property type="match status" value="1"/>
</dbReference>
<comment type="caution">
    <text evidence="3">The sequence shown here is derived from an EMBL/GenBank/DDBJ whole genome shotgun (WGS) entry which is preliminary data.</text>
</comment>
<gene>
    <name evidence="3" type="ORF">EWM64_g188</name>
</gene>
<dbReference type="InterPro" id="IPR006553">
    <property type="entry name" value="Leu-rich_rpt_Cys-con_subtyp"/>
</dbReference>
<dbReference type="AlphaFoldDB" id="A0A4Z0ABQ7"/>
<dbReference type="SMART" id="SM00367">
    <property type="entry name" value="LRR_CC"/>
    <property type="match status" value="1"/>
</dbReference>
<keyword evidence="4" id="KW-1185">Reference proteome</keyword>